<dbReference type="Proteomes" id="UP001050975">
    <property type="component" value="Unassembled WGS sequence"/>
</dbReference>
<organism evidence="1 2">
    <name type="scientific">Microseira wollei NIES-4236</name>
    <dbReference type="NCBI Taxonomy" id="2530354"/>
    <lineage>
        <taxon>Bacteria</taxon>
        <taxon>Bacillati</taxon>
        <taxon>Cyanobacteriota</taxon>
        <taxon>Cyanophyceae</taxon>
        <taxon>Oscillatoriophycideae</taxon>
        <taxon>Aerosakkonematales</taxon>
        <taxon>Aerosakkonemataceae</taxon>
        <taxon>Microseira</taxon>
    </lineage>
</organism>
<accession>A0AAV3XQD1</accession>
<evidence type="ECO:0000313" key="1">
    <source>
        <dbReference type="EMBL" id="GET44180.1"/>
    </source>
</evidence>
<dbReference type="InterPro" id="IPR010982">
    <property type="entry name" value="Lambda_DNA-bd_dom_sf"/>
</dbReference>
<comment type="caution">
    <text evidence="1">The sequence shown here is derived from an EMBL/GenBank/DDBJ whole genome shotgun (WGS) entry which is preliminary data.</text>
</comment>
<proteinExistence type="predicted"/>
<dbReference type="GO" id="GO:0003677">
    <property type="term" value="F:DNA binding"/>
    <property type="evidence" value="ECO:0007669"/>
    <property type="project" value="InterPro"/>
</dbReference>
<evidence type="ECO:0000313" key="2">
    <source>
        <dbReference type="Proteomes" id="UP001050975"/>
    </source>
</evidence>
<protein>
    <recommendedName>
        <fullName evidence="3">HTH cro/C1-type domain-containing protein</fullName>
    </recommendedName>
</protein>
<evidence type="ECO:0008006" key="3">
    <source>
        <dbReference type="Google" id="ProtNLM"/>
    </source>
</evidence>
<dbReference type="EMBL" id="BLAY01000302">
    <property type="protein sequence ID" value="GET44180.1"/>
    <property type="molecule type" value="Genomic_DNA"/>
</dbReference>
<dbReference type="AlphaFoldDB" id="A0AAV3XQD1"/>
<keyword evidence="2" id="KW-1185">Reference proteome</keyword>
<dbReference type="Gene3D" id="1.10.260.40">
    <property type="entry name" value="lambda repressor-like DNA-binding domains"/>
    <property type="match status" value="1"/>
</dbReference>
<dbReference type="RefSeq" id="WP_226593759.1">
    <property type="nucleotide sequence ID" value="NZ_BLAY01000302.1"/>
</dbReference>
<dbReference type="SUPFAM" id="SSF47413">
    <property type="entry name" value="lambda repressor-like DNA-binding domains"/>
    <property type="match status" value="1"/>
</dbReference>
<sequence>MARTSGIRVAPEHIETVKQALRRRFYSQMNLADTVGLARSTVQSFLNGKPVHLGSFIEICGQLGLDWQTVVELHTTAAKEANNAPASLPTSTEDDERIESIAKRNADILVTLFKNIRSQLPSDVSDEVVANLAKAALSEAKYYSDSQLDETEEPQ</sequence>
<reference evidence="1" key="1">
    <citation type="submission" date="2019-10" db="EMBL/GenBank/DDBJ databases">
        <title>Draft genome sequece of Microseira wollei NIES-4236.</title>
        <authorList>
            <person name="Yamaguchi H."/>
            <person name="Suzuki S."/>
            <person name="Kawachi M."/>
        </authorList>
    </citation>
    <scope>NUCLEOTIDE SEQUENCE</scope>
    <source>
        <strain evidence="1">NIES-4236</strain>
    </source>
</reference>
<gene>
    <name evidence="1" type="ORF">MiSe_90060</name>
</gene>
<name>A0AAV3XQD1_9CYAN</name>